<accession>A0ABQ4A6Q4</accession>
<dbReference type="Gene3D" id="1.10.357.10">
    <property type="entry name" value="Tetracycline Repressor, domain 2"/>
    <property type="match status" value="1"/>
</dbReference>
<keyword evidence="3" id="KW-0804">Transcription</keyword>
<dbReference type="InterPro" id="IPR011075">
    <property type="entry name" value="TetR_C"/>
</dbReference>
<evidence type="ECO:0000256" key="4">
    <source>
        <dbReference type="PROSITE-ProRule" id="PRU00335"/>
    </source>
</evidence>
<dbReference type="InterPro" id="IPR050109">
    <property type="entry name" value="HTH-type_TetR-like_transc_reg"/>
</dbReference>
<keyword evidence="1" id="KW-0805">Transcription regulation</keyword>
<protein>
    <submittedName>
        <fullName evidence="6">TetR family transcriptional regulator</fullName>
    </submittedName>
</protein>
<gene>
    <name evidence="6" type="ORF">Ahu01nite_096340</name>
</gene>
<proteinExistence type="predicted"/>
<comment type="caution">
    <text evidence="6">The sequence shown here is derived from an EMBL/GenBank/DDBJ whole genome shotgun (WGS) entry which is preliminary data.</text>
</comment>
<feature type="domain" description="HTH tetR-type" evidence="5">
    <location>
        <begin position="14"/>
        <end position="74"/>
    </location>
</feature>
<sequence length="202" mass="22094">MVTPTNPPRRRRGAELEAALLDAAWDELTATGFAKLTMESVATRAGTGIAVLYRRWANKDELMLAALEHYGATHRIDLPDTGTLRGDLLAALTAMGEARAPFFAIAAAAVSSGLAAAGRTPAQIRDRILGDQRHTRMRTLYQRAHDRGEINLDTIPAAVLALPFDLVRHDLLMNLEPLKQDRIRSIVDDIVLPLVRPTEATT</sequence>
<keyword evidence="7" id="KW-1185">Reference proteome</keyword>
<dbReference type="PANTHER" id="PTHR30055:SF148">
    <property type="entry name" value="TETR-FAMILY TRANSCRIPTIONAL REGULATOR"/>
    <property type="match status" value="1"/>
</dbReference>
<organism evidence="6 7">
    <name type="scientific">Winogradskya humida</name>
    <dbReference type="NCBI Taxonomy" id="113566"/>
    <lineage>
        <taxon>Bacteria</taxon>
        <taxon>Bacillati</taxon>
        <taxon>Actinomycetota</taxon>
        <taxon>Actinomycetes</taxon>
        <taxon>Micromonosporales</taxon>
        <taxon>Micromonosporaceae</taxon>
        <taxon>Winogradskya</taxon>
    </lineage>
</organism>
<dbReference type="PROSITE" id="PS50977">
    <property type="entry name" value="HTH_TETR_2"/>
    <property type="match status" value="1"/>
</dbReference>
<evidence type="ECO:0000313" key="7">
    <source>
        <dbReference type="Proteomes" id="UP000603200"/>
    </source>
</evidence>
<dbReference type="PANTHER" id="PTHR30055">
    <property type="entry name" value="HTH-TYPE TRANSCRIPTIONAL REGULATOR RUTR"/>
    <property type="match status" value="1"/>
</dbReference>
<dbReference type="Pfam" id="PF00440">
    <property type="entry name" value="TetR_N"/>
    <property type="match status" value="1"/>
</dbReference>
<name>A0ABQ4A6Q4_9ACTN</name>
<dbReference type="Pfam" id="PF16859">
    <property type="entry name" value="TetR_C_11"/>
    <property type="match status" value="1"/>
</dbReference>
<feature type="DNA-binding region" description="H-T-H motif" evidence="4">
    <location>
        <begin position="37"/>
        <end position="56"/>
    </location>
</feature>
<dbReference type="Proteomes" id="UP000603200">
    <property type="component" value="Unassembled WGS sequence"/>
</dbReference>
<dbReference type="SUPFAM" id="SSF46689">
    <property type="entry name" value="Homeodomain-like"/>
    <property type="match status" value="1"/>
</dbReference>
<evidence type="ECO:0000259" key="5">
    <source>
        <dbReference type="PROSITE" id="PS50977"/>
    </source>
</evidence>
<dbReference type="InterPro" id="IPR036271">
    <property type="entry name" value="Tet_transcr_reg_TetR-rel_C_sf"/>
</dbReference>
<dbReference type="EMBL" id="BOMN01000146">
    <property type="protein sequence ID" value="GIE26532.1"/>
    <property type="molecule type" value="Genomic_DNA"/>
</dbReference>
<dbReference type="Gene3D" id="1.10.10.60">
    <property type="entry name" value="Homeodomain-like"/>
    <property type="match status" value="1"/>
</dbReference>
<reference evidence="6 7" key="1">
    <citation type="submission" date="2021-01" db="EMBL/GenBank/DDBJ databases">
        <title>Whole genome shotgun sequence of Actinoplanes humidus NBRC 14915.</title>
        <authorList>
            <person name="Komaki H."/>
            <person name="Tamura T."/>
        </authorList>
    </citation>
    <scope>NUCLEOTIDE SEQUENCE [LARGE SCALE GENOMIC DNA]</scope>
    <source>
        <strain evidence="6 7">NBRC 14915</strain>
    </source>
</reference>
<evidence type="ECO:0000256" key="1">
    <source>
        <dbReference type="ARBA" id="ARBA00023015"/>
    </source>
</evidence>
<dbReference type="InterPro" id="IPR001647">
    <property type="entry name" value="HTH_TetR"/>
</dbReference>
<evidence type="ECO:0000256" key="2">
    <source>
        <dbReference type="ARBA" id="ARBA00023125"/>
    </source>
</evidence>
<dbReference type="InterPro" id="IPR009057">
    <property type="entry name" value="Homeodomain-like_sf"/>
</dbReference>
<evidence type="ECO:0000313" key="6">
    <source>
        <dbReference type="EMBL" id="GIE26532.1"/>
    </source>
</evidence>
<evidence type="ECO:0000256" key="3">
    <source>
        <dbReference type="ARBA" id="ARBA00023163"/>
    </source>
</evidence>
<keyword evidence="2 4" id="KW-0238">DNA-binding</keyword>
<dbReference type="SUPFAM" id="SSF48498">
    <property type="entry name" value="Tetracyclin repressor-like, C-terminal domain"/>
    <property type="match status" value="1"/>
</dbReference>